<dbReference type="EMBL" id="QKYT01000109">
    <property type="protein sequence ID" value="RIA93165.1"/>
    <property type="molecule type" value="Genomic_DNA"/>
</dbReference>
<dbReference type="Gene3D" id="1.10.150.50">
    <property type="entry name" value="Transcription Factor, Ets-1"/>
    <property type="match status" value="1"/>
</dbReference>
<gene>
    <name evidence="1" type="ORF">C1645_735733</name>
</gene>
<protein>
    <recommendedName>
        <fullName evidence="3">SAM domain-containing protein</fullName>
    </recommendedName>
</protein>
<reference evidence="1 2" key="1">
    <citation type="submission" date="2018-06" db="EMBL/GenBank/DDBJ databases">
        <title>Comparative genomics reveals the genomic features of Rhizophagus irregularis, R. cerebriforme, R. diaphanum and Gigaspora rosea, and their symbiotic lifestyle signature.</title>
        <authorList>
            <person name="Morin E."/>
            <person name="San Clemente H."/>
            <person name="Chen E.C.H."/>
            <person name="De La Providencia I."/>
            <person name="Hainaut M."/>
            <person name="Kuo A."/>
            <person name="Kohler A."/>
            <person name="Murat C."/>
            <person name="Tang N."/>
            <person name="Roy S."/>
            <person name="Loubradou J."/>
            <person name="Henrissat B."/>
            <person name="Grigoriev I.V."/>
            <person name="Corradi N."/>
            <person name="Roux C."/>
            <person name="Martin F.M."/>
        </authorList>
    </citation>
    <scope>NUCLEOTIDE SEQUENCE [LARGE SCALE GENOMIC DNA]</scope>
    <source>
        <strain evidence="1 2">DAOM 227022</strain>
    </source>
</reference>
<accession>A0A397T9U5</accession>
<proteinExistence type="predicted"/>
<keyword evidence="2" id="KW-1185">Reference proteome</keyword>
<organism evidence="1 2">
    <name type="scientific">Glomus cerebriforme</name>
    <dbReference type="NCBI Taxonomy" id="658196"/>
    <lineage>
        <taxon>Eukaryota</taxon>
        <taxon>Fungi</taxon>
        <taxon>Fungi incertae sedis</taxon>
        <taxon>Mucoromycota</taxon>
        <taxon>Glomeromycotina</taxon>
        <taxon>Glomeromycetes</taxon>
        <taxon>Glomerales</taxon>
        <taxon>Glomeraceae</taxon>
        <taxon>Glomus</taxon>
    </lineage>
</organism>
<name>A0A397T9U5_9GLOM</name>
<evidence type="ECO:0000313" key="2">
    <source>
        <dbReference type="Proteomes" id="UP000265703"/>
    </source>
</evidence>
<evidence type="ECO:0008006" key="3">
    <source>
        <dbReference type="Google" id="ProtNLM"/>
    </source>
</evidence>
<sequence>MVVWCLDLFSKITTDKLVDFLRKSNLLDVDVLQILEKEKINGLDFILFSKEEFHFCGLKRGPATRLAKTAWCIKNKKGEELLPNTCVILDRLSQSLGQPSVPAFPGSSLRNLTITMLS</sequence>
<dbReference type="AlphaFoldDB" id="A0A397T9U5"/>
<dbReference type="InterPro" id="IPR013761">
    <property type="entry name" value="SAM/pointed_sf"/>
</dbReference>
<dbReference type="Proteomes" id="UP000265703">
    <property type="component" value="Unassembled WGS sequence"/>
</dbReference>
<evidence type="ECO:0000313" key="1">
    <source>
        <dbReference type="EMBL" id="RIA93165.1"/>
    </source>
</evidence>
<comment type="caution">
    <text evidence="1">The sequence shown here is derived from an EMBL/GenBank/DDBJ whole genome shotgun (WGS) entry which is preliminary data.</text>
</comment>
<dbReference type="OrthoDB" id="2306424at2759"/>